<dbReference type="Gene3D" id="2.120.10.80">
    <property type="entry name" value="Kelch-type beta propeller"/>
    <property type="match status" value="1"/>
</dbReference>
<dbReference type="Pfam" id="PF24681">
    <property type="entry name" value="Kelch_KLHDC2_KLHL20_DRC7"/>
    <property type="match status" value="1"/>
</dbReference>
<dbReference type="OrthoDB" id="10251809at2759"/>
<evidence type="ECO:0000256" key="2">
    <source>
        <dbReference type="SAM" id="Phobius"/>
    </source>
</evidence>
<dbReference type="EMBL" id="ML119194">
    <property type="protein sequence ID" value="RPB07140.1"/>
    <property type="molecule type" value="Genomic_DNA"/>
</dbReference>
<dbReference type="InParanoid" id="A0A3N4K9D9"/>
<protein>
    <recommendedName>
        <fullName evidence="6">Galactose oxidase</fullName>
    </recommendedName>
</protein>
<keyword evidence="3" id="KW-0732">Signal</keyword>
<feature type="chain" id="PRO_5018195021" description="Galactose oxidase" evidence="3">
    <location>
        <begin position="21"/>
        <end position="562"/>
    </location>
</feature>
<dbReference type="InterPro" id="IPR015915">
    <property type="entry name" value="Kelch-typ_b-propeller"/>
</dbReference>
<evidence type="ECO:0000256" key="1">
    <source>
        <dbReference type="SAM" id="MobiDB-lite"/>
    </source>
</evidence>
<proteinExistence type="predicted"/>
<gene>
    <name evidence="4" type="ORF">P167DRAFT_609658</name>
</gene>
<keyword evidence="5" id="KW-1185">Reference proteome</keyword>
<keyword evidence="2" id="KW-1133">Transmembrane helix</keyword>
<organism evidence="4 5">
    <name type="scientific">Morchella conica CCBAS932</name>
    <dbReference type="NCBI Taxonomy" id="1392247"/>
    <lineage>
        <taxon>Eukaryota</taxon>
        <taxon>Fungi</taxon>
        <taxon>Dikarya</taxon>
        <taxon>Ascomycota</taxon>
        <taxon>Pezizomycotina</taxon>
        <taxon>Pezizomycetes</taxon>
        <taxon>Pezizales</taxon>
        <taxon>Morchellaceae</taxon>
        <taxon>Morchella</taxon>
    </lineage>
</organism>
<keyword evidence="2" id="KW-0812">Transmembrane</keyword>
<feature type="transmembrane region" description="Helical" evidence="2">
    <location>
        <begin position="443"/>
        <end position="465"/>
    </location>
</feature>
<reference evidence="4 5" key="1">
    <citation type="journal article" date="2018" name="Nat. Ecol. Evol.">
        <title>Pezizomycetes genomes reveal the molecular basis of ectomycorrhizal truffle lifestyle.</title>
        <authorList>
            <person name="Murat C."/>
            <person name="Payen T."/>
            <person name="Noel B."/>
            <person name="Kuo A."/>
            <person name="Morin E."/>
            <person name="Chen J."/>
            <person name="Kohler A."/>
            <person name="Krizsan K."/>
            <person name="Balestrini R."/>
            <person name="Da Silva C."/>
            <person name="Montanini B."/>
            <person name="Hainaut M."/>
            <person name="Levati E."/>
            <person name="Barry K.W."/>
            <person name="Belfiori B."/>
            <person name="Cichocki N."/>
            <person name="Clum A."/>
            <person name="Dockter R.B."/>
            <person name="Fauchery L."/>
            <person name="Guy J."/>
            <person name="Iotti M."/>
            <person name="Le Tacon F."/>
            <person name="Lindquist E.A."/>
            <person name="Lipzen A."/>
            <person name="Malagnac F."/>
            <person name="Mello A."/>
            <person name="Molinier V."/>
            <person name="Miyauchi S."/>
            <person name="Poulain J."/>
            <person name="Riccioni C."/>
            <person name="Rubini A."/>
            <person name="Sitrit Y."/>
            <person name="Splivallo R."/>
            <person name="Traeger S."/>
            <person name="Wang M."/>
            <person name="Zifcakova L."/>
            <person name="Wipf D."/>
            <person name="Zambonelli A."/>
            <person name="Paolocci F."/>
            <person name="Nowrousian M."/>
            <person name="Ottonello S."/>
            <person name="Baldrian P."/>
            <person name="Spatafora J.W."/>
            <person name="Henrissat B."/>
            <person name="Nagy L.G."/>
            <person name="Aury J.M."/>
            <person name="Wincker P."/>
            <person name="Grigoriev I.V."/>
            <person name="Bonfante P."/>
            <person name="Martin F.M."/>
        </authorList>
    </citation>
    <scope>NUCLEOTIDE SEQUENCE [LARGE SCALE GENOMIC DNA]</scope>
    <source>
        <strain evidence="4 5">CCBAS932</strain>
    </source>
</reference>
<evidence type="ECO:0000313" key="4">
    <source>
        <dbReference type="EMBL" id="RPB07140.1"/>
    </source>
</evidence>
<dbReference type="PANTHER" id="PTHR23244:SF490">
    <property type="entry name" value="KELCH REPEAT PROTEIN"/>
    <property type="match status" value="1"/>
</dbReference>
<evidence type="ECO:0000313" key="5">
    <source>
        <dbReference type="Proteomes" id="UP000277580"/>
    </source>
</evidence>
<feature type="signal peptide" evidence="3">
    <location>
        <begin position="1"/>
        <end position="20"/>
    </location>
</feature>
<feature type="compositionally biased region" description="Polar residues" evidence="1">
    <location>
        <begin position="512"/>
        <end position="531"/>
    </location>
</feature>
<sequence>MASSFTTALALFALVRTAVSQSAVAETYLSGQWRDERGCLDLQLNISATSIITDKNIHLFTNINDLSNSTNLQFEIEILIGTIPLSTAFKTDQYEIEWKVSPNFAYEDYFLGGDGSKIVFQGQYREKFNVAGIGSDLVTFDPSTWGMSTIDWPSNLPEEAIPGGARAVVNVPQLGMTYISGPMPSTTKDNPNEVFAYNFTSGDVTRHNAPAKLWSSASFVPVGKKGMLVMIGGVERSDLETPVSLEDIHVYDIAEDKWYLQPTTGRTPPDRKSNCAVVTSASDGSSHQIHVYGGTRPLDKDYDPLIDNYWILSVPQFVWTKGPLIPDPRSGTSCNLLGNHRMLIAAGYATTTCVQLLQIVDLNTGNVTTEFGVDDTSPYEIPDFVLKDIGGDVTGGSTLKPTYVSGLEAAWNQDYIYDTKTNNTTPGADDNTSSTGGTKTPTAAIVGGTVGGVAAGVLLLGGFLFMRRRNKQKAAAAAAAAEPTQPPMDNVVRDAGPYDPSYAGAYNHRDSVYSTDPPNYGSKSPAPTYTTPGFPDLQEVHGESTSPTSVAHELPGNDAPTQ</sequence>
<evidence type="ECO:0000256" key="3">
    <source>
        <dbReference type="SAM" id="SignalP"/>
    </source>
</evidence>
<keyword evidence="2" id="KW-0472">Membrane</keyword>
<name>A0A3N4K9D9_9PEZI</name>
<dbReference type="AlphaFoldDB" id="A0A3N4K9D9"/>
<dbReference type="InterPro" id="IPR011043">
    <property type="entry name" value="Gal_Oxase/kelch_b-propeller"/>
</dbReference>
<dbReference type="SUPFAM" id="SSF50965">
    <property type="entry name" value="Galactose oxidase, central domain"/>
    <property type="match status" value="1"/>
</dbReference>
<feature type="region of interest" description="Disordered" evidence="1">
    <location>
        <begin position="476"/>
        <end position="562"/>
    </location>
</feature>
<dbReference type="STRING" id="1392247.A0A3N4K9D9"/>
<evidence type="ECO:0008006" key="6">
    <source>
        <dbReference type="Google" id="ProtNLM"/>
    </source>
</evidence>
<dbReference type="PANTHER" id="PTHR23244">
    <property type="entry name" value="KELCH REPEAT DOMAIN"/>
    <property type="match status" value="1"/>
</dbReference>
<dbReference type="Proteomes" id="UP000277580">
    <property type="component" value="Unassembled WGS sequence"/>
</dbReference>
<accession>A0A3N4K9D9</accession>